<dbReference type="EnsemblFungi" id="CEF79486">
    <property type="protein sequence ID" value="CEF79486"/>
    <property type="gene ID" value="FGRRES_16108"/>
</dbReference>
<dbReference type="AlphaFoldDB" id="A0A098DNF6"/>
<dbReference type="InParanoid" id="A0A098DNF6"/>
<gene>
    <name evidence="5" type="primary">FG04466.1</name>
    <name evidence="4" type="ORF">FGRAMPH1_01T15369</name>
</gene>
<dbReference type="InterPro" id="IPR036770">
    <property type="entry name" value="Ankyrin_rpt-contain_sf"/>
</dbReference>
<proteinExistence type="predicted"/>
<evidence type="ECO:0000313" key="6">
    <source>
        <dbReference type="Proteomes" id="UP000070720"/>
    </source>
</evidence>
<reference evidence="5 6" key="2">
    <citation type="journal article" date="2010" name="Nature">
        <title>Comparative genomics reveals mobile pathogenicity chromosomes in Fusarium.</title>
        <authorList>
            <person name="Ma L.J."/>
            <person name="van der Does H.C."/>
            <person name="Borkovich K.A."/>
            <person name="Coleman J.J."/>
            <person name="Daboussi M.J."/>
            <person name="Di Pietro A."/>
            <person name="Dufresne M."/>
            <person name="Freitag M."/>
            <person name="Grabherr M."/>
            <person name="Henrissat B."/>
            <person name="Houterman P.M."/>
            <person name="Kang S."/>
            <person name="Shim W.B."/>
            <person name="Woloshuk C."/>
            <person name="Xie X."/>
            <person name="Xu J.R."/>
            <person name="Antoniw J."/>
            <person name="Baker S.E."/>
            <person name="Bluhm B.H."/>
            <person name="Breakspear A."/>
            <person name="Brown D.W."/>
            <person name="Butchko R.A."/>
            <person name="Chapman S."/>
            <person name="Coulson R."/>
            <person name="Coutinho P.M."/>
            <person name="Danchin E.G."/>
            <person name="Diener A."/>
            <person name="Gale L.R."/>
            <person name="Gardiner D.M."/>
            <person name="Goff S."/>
            <person name="Hammond-Kosack K.E."/>
            <person name="Hilburn K."/>
            <person name="Hua-Van A."/>
            <person name="Jonkers W."/>
            <person name="Kazan K."/>
            <person name="Kodira C.D."/>
            <person name="Koehrsen M."/>
            <person name="Kumar L."/>
            <person name="Lee Y.H."/>
            <person name="Li L."/>
            <person name="Manners J.M."/>
            <person name="Miranda-Saavedra D."/>
            <person name="Mukherjee M."/>
            <person name="Park G."/>
            <person name="Park J."/>
            <person name="Park S.Y."/>
            <person name="Proctor R.H."/>
            <person name="Regev A."/>
            <person name="Ruiz-Roldan M.C."/>
            <person name="Sain D."/>
            <person name="Sakthikumar S."/>
            <person name="Sykes S."/>
            <person name="Schwartz D.C."/>
            <person name="Turgeon B.G."/>
            <person name="Wapinski I."/>
            <person name="Yoder O."/>
            <person name="Young S."/>
            <person name="Zeng Q."/>
            <person name="Zhou S."/>
            <person name="Galagan J."/>
            <person name="Cuomo C.A."/>
            <person name="Kistler H.C."/>
            <person name="Rep M."/>
        </authorList>
    </citation>
    <scope>GENOME REANNOTATION</scope>
    <source>
        <strain evidence="6">ATCC MYA-4620 / CBS 123657 / FGSC 9075 / NRRL 31084 / PH-1</strain>
        <strain evidence="5">PH-1 / ATCC MYA-4620 / FGSC 9075 / NRRL 31084</strain>
    </source>
</reference>
<dbReference type="Gene3D" id="1.25.40.20">
    <property type="entry name" value="Ankyrin repeat-containing domain"/>
    <property type="match status" value="1"/>
</dbReference>
<dbReference type="Pfam" id="PF12796">
    <property type="entry name" value="Ank_2"/>
    <property type="match status" value="2"/>
</dbReference>
<keyword evidence="2 3" id="KW-0040">ANK repeat</keyword>
<evidence type="ECO:0000256" key="2">
    <source>
        <dbReference type="ARBA" id="ARBA00023043"/>
    </source>
</evidence>
<dbReference type="EMBL" id="HG970333">
    <property type="protein sequence ID" value="CEF79486.1"/>
    <property type="molecule type" value="Genomic_DNA"/>
</dbReference>
<name>A0A098DNF6_GIBZE</name>
<dbReference type="PROSITE" id="PS50088">
    <property type="entry name" value="ANK_REPEAT"/>
    <property type="match status" value="3"/>
</dbReference>
<sequence length="555" mass="61836">MSGPDIAGVALATTQICSQLAKEFYKIIKSVHGATNEARKTQNALASLHSRLKRVGFLFQTTTPQDEAEEDFRNSIIKILEEIGEELRDLQVKLRLDKILSSKSYIGIAWDKLATRLDEGDIKDIQARITWHENHLQTCFEMILLLAHWKTQRDLANLSRMVIPMIEAAQNNDRLYRMEVAESCTGRMIRHEGTLNSTYPKSIIGNETGPKYLTAIYKWRESIDPGPSSHESLHEDITSCPSVIDEDCIKSLASINASISEDQGYFTTGGVIPLSPPSLTIDSAIGIPRTTIPSPDLDAPRIRAWCREQGFDINSPDFGYDRINDTVLDHLKGFSPIHHAINTGENDILESMLSGPYYDLEVRLETKNDNATPLLLACSKRNIRALRLLLEKGALRNTIDNNGKTGLHRCQSSVPGGKDFACLLLDSQGLDSLDVNAHDQYGMTAVHMAARIGDIKMLEYLLREKQADANSCQPDGSTPLILALKHNKVNPKRHNVVFTLLNNGAKVTLKNKKGETAKDIVKRTKVEGDKSVLVLLKSYKVIDRTSTIRRQSNVS</sequence>
<reference evidence="4 6" key="3">
    <citation type="journal article" date="2015" name="BMC Genomics">
        <title>The completed genome sequence of the pathogenic ascomycete fungus Fusarium graminearum.</title>
        <authorList>
            <person name="King R."/>
            <person name="Urban M."/>
            <person name="Hammond-Kosack M.C."/>
            <person name="Hassani-Pak K."/>
            <person name="Hammond-Kosack K.E."/>
        </authorList>
    </citation>
    <scope>NUCLEOTIDE SEQUENCE [LARGE SCALE GENOMIC DNA]</scope>
    <source>
        <strain evidence="6">ATCC MYA-4620 / CBS 123657 / FGSC 9075 / NRRL 31084 / PH-1</strain>
        <strain evidence="4">PH-1</strain>
    </source>
</reference>
<keyword evidence="1" id="KW-0677">Repeat</keyword>
<evidence type="ECO:0000256" key="1">
    <source>
        <dbReference type="ARBA" id="ARBA00022737"/>
    </source>
</evidence>
<feature type="repeat" description="ANK" evidence="3">
    <location>
        <begin position="369"/>
        <end position="401"/>
    </location>
</feature>
<keyword evidence="6" id="KW-1185">Reference proteome</keyword>
<accession>A0A0E0S7L1</accession>
<evidence type="ECO:0000256" key="3">
    <source>
        <dbReference type="PROSITE-ProRule" id="PRU00023"/>
    </source>
</evidence>
<dbReference type="Proteomes" id="UP000070720">
    <property type="component" value="Chromosome 2"/>
</dbReference>
<feature type="repeat" description="ANK" evidence="3">
    <location>
        <begin position="441"/>
        <end position="463"/>
    </location>
</feature>
<dbReference type="PANTHER" id="PTHR24198:SF165">
    <property type="entry name" value="ANKYRIN REPEAT-CONTAINING PROTEIN-RELATED"/>
    <property type="match status" value="1"/>
</dbReference>
<dbReference type="PROSITE" id="PS50297">
    <property type="entry name" value="ANK_REP_REGION"/>
    <property type="match status" value="3"/>
</dbReference>
<protein>
    <submittedName>
        <fullName evidence="4">Chromosome 2, complete genome</fullName>
    </submittedName>
</protein>
<feature type="repeat" description="ANK" evidence="3">
    <location>
        <begin position="475"/>
        <end position="512"/>
    </location>
</feature>
<dbReference type="PANTHER" id="PTHR24198">
    <property type="entry name" value="ANKYRIN REPEAT AND PROTEIN KINASE DOMAIN-CONTAINING PROTEIN"/>
    <property type="match status" value="1"/>
</dbReference>
<dbReference type="SMART" id="SM00248">
    <property type="entry name" value="ANK"/>
    <property type="match status" value="5"/>
</dbReference>
<organism evidence="4 6">
    <name type="scientific">Gibberella zeae (strain ATCC MYA-4620 / CBS 123657 / FGSC 9075 / NRRL 31084 / PH-1)</name>
    <name type="common">Wheat head blight fungus</name>
    <name type="synonym">Fusarium graminearum</name>
    <dbReference type="NCBI Taxonomy" id="229533"/>
    <lineage>
        <taxon>Eukaryota</taxon>
        <taxon>Fungi</taxon>
        <taxon>Dikarya</taxon>
        <taxon>Ascomycota</taxon>
        <taxon>Pezizomycotina</taxon>
        <taxon>Sordariomycetes</taxon>
        <taxon>Hypocreomycetidae</taxon>
        <taxon>Hypocreales</taxon>
        <taxon>Nectriaceae</taxon>
        <taxon>Fusarium</taxon>
    </lineage>
</organism>
<dbReference type="VEuPathDB" id="FungiDB:FGRAMPH1_01G15369"/>
<dbReference type="SUPFAM" id="SSF48403">
    <property type="entry name" value="Ankyrin repeat"/>
    <property type="match status" value="1"/>
</dbReference>
<reference evidence="5" key="4">
    <citation type="submission" date="2017-01" db="UniProtKB">
        <authorList>
            <consortium name="EnsemblFungi"/>
        </authorList>
    </citation>
    <scope>IDENTIFICATION</scope>
    <source>
        <strain evidence="5">PH-1 / ATCC MYA-4620 / FGSC 9075 / NRRL 31084</strain>
    </source>
</reference>
<reference evidence="5 6" key="1">
    <citation type="journal article" date="2007" name="Science">
        <title>The Fusarium graminearum genome reveals a link between localized polymorphism and pathogen specialization.</title>
        <authorList>
            <person name="Cuomo C.A."/>
            <person name="Gueldener U."/>
            <person name="Xu J.-R."/>
            <person name="Trail F."/>
            <person name="Turgeon B.G."/>
            <person name="Di Pietro A."/>
            <person name="Walton J.D."/>
            <person name="Ma L.-J."/>
            <person name="Baker S.E."/>
            <person name="Rep M."/>
            <person name="Adam G."/>
            <person name="Antoniw J."/>
            <person name="Baldwin T."/>
            <person name="Calvo S.E."/>
            <person name="Chang Y.-L."/>
            <person name="DeCaprio D."/>
            <person name="Gale L.R."/>
            <person name="Gnerre S."/>
            <person name="Goswami R.S."/>
            <person name="Hammond-Kosack K."/>
            <person name="Harris L.J."/>
            <person name="Hilburn K."/>
            <person name="Kennell J.C."/>
            <person name="Kroken S."/>
            <person name="Magnuson J.K."/>
            <person name="Mannhaupt G."/>
            <person name="Mauceli E.W."/>
            <person name="Mewes H.-W."/>
            <person name="Mitterbauer R."/>
            <person name="Muehlbauer G."/>
            <person name="Muensterkoetter M."/>
            <person name="Nelson D."/>
            <person name="O'Donnell K."/>
            <person name="Ouellet T."/>
            <person name="Qi W."/>
            <person name="Quesneville H."/>
            <person name="Roncero M.I.G."/>
            <person name="Seong K.-Y."/>
            <person name="Tetko I.V."/>
            <person name="Urban M."/>
            <person name="Waalwijk C."/>
            <person name="Ward T.J."/>
            <person name="Yao J."/>
            <person name="Birren B.W."/>
            <person name="Kistler H.C."/>
        </authorList>
    </citation>
    <scope>NUCLEOTIDE SEQUENCE [LARGE SCALE GENOMIC DNA]</scope>
    <source>
        <strain evidence="6">ATCC MYA-4620 / CBS 123657 / FGSC 9075 / NRRL 31084 / PH-1</strain>
        <strain evidence="5">PH-1 / ATCC MYA-4620 / FGSC 9075 / NRRL 31084</strain>
    </source>
</reference>
<evidence type="ECO:0000313" key="5">
    <source>
        <dbReference type="EnsemblFungi" id="CEF79486"/>
    </source>
</evidence>
<dbReference type="InterPro" id="IPR002110">
    <property type="entry name" value="Ankyrin_rpt"/>
</dbReference>
<evidence type="ECO:0000313" key="4">
    <source>
        <dbReference type="EMBL" id="CEF79486.1"/>
    </source>
</evidence>
<accession>A0A098DNF6</accession>